<keyword evidence="4 5" id="KW-0720">Serine protease</keyword>
<evidence type="ECO:0000256" key="6">
    <source>
        <dbReference type="SAM" id="Phobius"/>
    </source>
</evidence>
<dbReference type="PANTHER" id="PTHR32060:SF30">
    <property type="entry name" value="CARBOXY-TERMINAL PROCESSING PROTEASE CTPA"/>
    <property type="match status" value="1"/>
</dbReference>
<dbReference type="SUPFAM" id="SSF52096">
    <property type="entry name" value="ClpP/crotonase"/>
    <property type="match status" value="1"/>
</dbReference>
<protein>
    <submittedName>
        <fullName evidence="8">Carboxy-terminal processing protease CtpA</fullName>
        <ecNumber evidence="8">3.4.21.102</ecNumber>
    </submittedName>
</protein>
<keyword evidence="2 5" id="KW-0645">Protease</keyword>
<evidence type="ECO:0000313" key="9">
    <source>
        <dbReference type="Proteomes" id="UP000175744"/>
    </source>
</evidence>
<dbReference type="AlphaFoldDB" id="A0A1E8F2E5"/>
<comment type="similarity">
    <text evidence="1 5">Belongs to the peptidase S41A family.</text>
</comment>
<dbReference type="EC" id="3.4.21.102" evidence="8"/>
<sequence>MSDRKKFIKWTIIIVLLTNLATFFITTTFSLYMPNGKVVINRQEYNNIMKFQKLFQVRNTLYKYYDGKINENSLLEGAVKGMTSALNDPYTVFMNKKEFEEFSSQTEGNYSGVGLQVQAKDNKIIVVDVFENSPSKKAGILPEDEIQKVNDKDVSGKELEKAVTLMKGEEGTKVKITLYRKDKGNYTVNIKRQKIDLVTVKSEIIEGNIGYIQIYMFDENTSKNFKNKLNELQSKGIKSLIVDLRGNPGGLLDECVDMVSNFVPKGKLVVSTIDKYKNEKKYKSKGGNAIGIPLIVLTNEGTASASEIFAGALKDYNAATLVGKKTFGKGVVQTILDTGDGTALKVTVSKYYTPSGKNIHKKGIEPDVQIDYPKELLIKTYDRKEDPQFNKALQLAKDKIK</sequence>
<dbReference type="Gene3D" id="3.30.750.44">
    <property type="match status" value="1"/>
</dbReference>
<dbReference type="RefSeq" id="WP_070109300.1">
    <property type="nucleotide sequence ID" value="NZ_LZFO01000003.1"/>
</dbReference>
<dbReference type="Gene3D" id="2.30.42.10">
    <property type="match status" value="1"/>
</dbReference>
<proteinExistence type="inferred from homology"/>
<dbReference type="InterPro" id="IPR036034">
    <property type="entry name" value="PDZ_sf"/>
</dbReference>
<keyword evidence="6" id="KW-0812">Transmembrane</keyword>
<evidence type="ECO:0000313" key="8">
    <source>
        <dbReference type="EMBL" id="OFI07501.1"/>
    </source>
</evidence>
<dbReference type="GO" id="GO:0030288">
    <property type="term" value="C:outer membrane-bounded periplasmic space"/>
    <property type="evidence" value="ECO:0007669"/>
    <property type="project" value="TreeGrafter"/>
</dbReference>
<evidence type="ECO:0000259" key="7">
    <source>
        <dbReference type="PROSITE" id="PS50106"/>
    </source>
</evidence>
<feature type="domain" description="PDZ" evidence="7">
    <location>
        <begin position="99"/>
        <end position="167"/>
    </location>
</feature>
<dbReference type="SUPFAM" id="SSF50156">
    <property type="entry name" value="PDZ domain-like"/>
    <property type="match status" value="1"/>
</dbReference>
<keyword evidence="9" id="KW-1185">Reference proteome</keyword>
<dbReference type="InterPro" id="IPR055210">
    <property type="entry name" value="CtpA/B_N"/>
</dbReference>
<gene>
    <name evidence="8" type="primary">ctpA</name>
    <name evidence="8" type="ORF">CLOACE_03300</name>
</gene>
<dbReference type="InterPro" id="IPR004447">
    <property type="entry name" value="Peptidase_S41A"/>
</dbReference>
<name>A0A1E8F2E5_9CLOT</name>
<dbReference type="Pfam" id="PF03572">
    <property type="entry name" value="Peptidase_S41"/>
    <property type="match status" value="1"/>
</dbReference>
<evidence type="ECO:0000256" key="3">
    <source>
        <dbReference type="ARBA" id="ARBA00022801"/>
    </source>
</evidence>
<dbReference type="InterPro" id="IPR029045">
    <property type="entry name" value="ClpP/crotonase-like_dom_sf"/>
</dbReference>
<keyword evidence="3 5" id="KW-0378">Hydrolase</keyword>
<evidence type="ECO:0000256" key="2">
    <source>
        <dbReference type="ARBA" id="ARBA00022670"/>
    </source>
</evidence>
<dbReference type="EMBL" id="LZFO01000003">
    <property type="protein sequence ID" value="OFI07501.1"/>
    <property type="molecule type" value="Genomic_DNA"/>
</dbReference>
<evidence type="ECO:0000256" key="4">
    <source>
        <dbReference type="ARBA" id="ARBA00022825"/>
    </source>
</evidence>
<dbReference type="PANTHER" id="PTHR32060">
    <property type="entry name" value="TAIL-SPECIFIC PROTEASE"/>
    <property type="match status" value="1"/>
</dbReference>
<organism evidence="8 9">
    <name type="scientific">Clostridium acetireducens DSM 10703</name>
    <dbReference type="NCBI Taxonomy" id="1121290"/>
    <lineage>
        <taxon>Bacteria</taxon>
        <taxon>Bacillati</taxon>
        <taxon>Bacillota</taxon>
        <taxon>Clostridia</taxon>
        <taxon>Eubacteriales</taxon>
        <taxon>Clostridiaceae</taxon>
        <taxon>Clostridium</taxon>
    </lineage>
</organism>
<dbReference type="CDD" id="cd06782">
    <property type="entry name" value="cpPDZ_CPP-like"/>
    <property type="match status" value="1"/>
</dbReference>
<dbReference type="GO" id="GO:0004252">
    <property type="term" value="F:serine-type endopeptidase activity"/>
    <property type="evidence" value="ECO:0007669"/>
    <property type="project" value="UniProtKB-EC"/>
</dbReference>
<dbReference type="PATRIC" id="fig|1121290.3.peg.334"/>
<dbReference type="FunFam" id="2.30.42.10:FF:000063">
    <property type="entry name" value="Peptidase, S41 family"/>
    <property type="match status" value="1"/>
</dbReference>
<reference evidence="8 9" key="1">
    <citation type="submission" date="2016-06" db="EMBL/GenBank/DDBJ databases">
        <title>Genome sequence of Clostridium acetireducens DSM 10703.</title>
        <authorList>
            <person name="Poehlein A."/>
            <person name="Fluechter S."/>
            <person name="Duerre P."/>
            <person name="Daniel R."/>
        </authorList>
    </citation>
    <scope>NUCLEOTIDE SEQUENCE [LARGE SCALE GENOMIC DNA]</scope>
    <source>
        <strain evidence="8 9">DSM 10703</strain>
    </source>
</reference>
<dbReference type="Pfam" id="PF22694">
    <property type="entry name" value="CtpB_N-like"/>
    <property type="match status" value="1"/>
</dbReference>
<dbReference type="PROSITE" id="PS50106">
    <property type="entry name" value="PDZ"/>
    <property type="match status" value="1"/>
</dbReference>
<dbReference type="SMART" id="SM00245">
    <property type="entry name" value="TSPc"/>
    <property type="match status" value="1"/>
</dbReference>
<dbReference type="NCBIfam" id="TIGR00225">
    <property type="entry name" value="prc"/>
    <property type="match status" value="1"/>
</dbReference>
<dbReference type="InterPro" id="IPR005151">
    <property type="entry name" value="Tail-specific_protease"/>
</dbReference>
<comment type="caution">
    <text evidence="8">The sequence shown here is derived from an EMBL/GenBank/DDBJ whole genome shotgun (WGS) entry which is preliminary data.</text>
</comment>
<dbReference type="Pfam" id="PF13180">
    <property type="entry name" value="PDZ_2"/>
    <property type="match status" value="1"/>
</dbReference>
<evidence type="ECO:0000256" key="5">
    <source>
        <dbReference type="RuleBase" id="RU004404"/>
    </source>
</evidence>
<dbReference type="GO" id="GO:0006508">
    <property type="term" value="P:proteolysis"/>
    <property type="evidence" value="ECO:0007669"/>
    <property type="project" value="UniProtKB-KW"/>
</dbReference>
<accession>A0A1E8F2E5</accession>
<keyword evidence="6" id="KW-0472">Membrane</keyword>
<dbReference type="OrthoDB" id="9812068at2"/>
<keyword evidence="6" id="KW-1133">Transmembrane helix</keyword>
<dbReference type="Gene3D" id="3.90.226.10">
    <property type="entry name" value="2-enoyl-CoA Hydratase, Chain A, domain 1"/>
    <property type="match status" value="1"/>
</dbReference>
<dbReference type="Proteomes" id="UP000175744">
    <property type="component" value="Unassembled WGS sequence"/>
</dbReference>
<dbReference type="STRING" id="1121290.CLAOCE_03300"/>
<dbReference type="GO" id="GO:0007165">
    <property type="term" value="P:signal transduction"/>
    <property type="evidence" value="ECO:0007669"/>
    <property type="project" value="TreeGrafter"/>
</dbReference>
<evidence type="ECO:0000256" key="1">
    <source>
        <dbReference type="ARBA" id="ARBA00009179"/>
    </source>
</evidence>
<dbReference type="SMART" id="SM00228">
    <property type="entry name" value="PDZ"/>
    <property type="match status" value="1"/>
</dbReference>
<dbReference type="CDD" id="cd07560">
    <property type="entry name" value="Peptidase_S41_CPP"/>
    <property type="match status" value="1"/>
</dbReference>
<feature type="transmembrane region" description="Helical" evidence="6">
    <location>
        <begin position="12"/>
        <end position="33"/>
    </location>
</feature>
<dbReference type="InterPro" id="IPR001478">
    <property type="entry name" value="PDZ"/>
</dbReference>